<dbReference type="GO" id="GO:0016020">
    <property type="term" value="C:membrane"/>
    <property type="evidence" value="ECO:0007669"/>
    <property type="project" value="UniProtKB-SubCell"/>
</dbReference>
<dbReference type="AlphaFoldDB" id="W1P9L5"/>
<keyword evidence="8" id="KW-1185">Reference proteome</keyword>
<sequence length="160" mass="18022">MTEPVGETGLKQPLKGHKNRRLWLILVTLFSLLLILFLIVLILACTVFKPKDPETTVLSATVTGFRPRVTFPVLNFELNVTLDIELLVRNPNHATFSYGEGRSNLYYREIEVGQADLDPGNIPANGSRKFKTKLTIEADKAIEKISDLIRDVIRGEVEFV</sequence>
<dbReference type="PANTHER" id="PTHR31234">
    <property type="entry name" value="LATE EMBRYOGENESIS ABUNDANT (LEA) HYDROXYPROLINE-RICH GLYCOPROTEIN FAMILY"/>
    <property type="match status" value="1"/>
</dbReference>
<dbReference type="Proteomes" id="UP000017836">
    <property type="component" value="Unassembled WGS sequence"/>
</dbReference>
<feature type="domain" description="Late embryogenesis abundant protein LEA-2 subgroup" evidence="6">
    <location>
        <begin position="86"/>
        <end position="152"/>
    </location>
</feature>
<evidence type="ECO:0000256" key="2">
    <source>
        <dbReference type="ARBA" id="ARBA00022692"/>
    </source>
</evidence>
<dbReference type="Gene3D" id="2.60.40.1820">
    <property type="match status" value="1"/>
</dbReference>
<dbReference type="SUPFAM" id="SSF117070">
    <property type="entry name" value="LEA14-like"/>
    <property type="match status" value="1"/>
</dbReference>
<evidence type="ECO:0000256" key="5">
    <source>
        <dbReference type="SAM" id="Phobius"/>
    </source>
</evidence>
<dbReference type="PANTHER" id="PTHR31234:SF65">
    <property type="entry name" value="LATE EMBRYOGENESIS ABUNDANT PROTEIN, LEA_2 SUBGROUP"/>
    <property type="match status" value="1"/>
</dbReference>
<organism evidence="7 8">
    <name type="scientific">Amborella trichopoda</name>
    <dbReference type="NCBI Taxonomy" id="13333"/>
    <lineage>
        <taxon>Eukaryota</taxon>
        <taxon>Viridiplantae</taxon>
        <taxon>Streptophyta</taxon>
        <taxon>Embryophyta</taxon>
        <taxon>Tracheophyta</taxon>
        <taxon>Spermatophyta</taxon>
        <taxon>Magnoliopsida</taxon>
        <taxon>Amborellales</taxon>
        <taxon>Amborellaceae</taxon>
        <taxon>Amborella</taxon>
    </lineage>
</organism>
<keyword evidence="2 5" id="KW-0812">Transmembrane</keyword>
<protein>
    <recommendedName>
        <fullName evidence="6">Late embryogenesis abundant protein LEA-2 subgroup domain-containing protein</fullName>
    </recommendedName>
</protein>
<dbReference type="Gramene" id="ERN04296">
    <property type="protein sequence ID" value="ERN04296"/>
    <property type="gene ID" value="AMTR_s00077p00180520"/>
</dbReference>
<dbReference type="GO" id="GO:0098542">
    <property type="term" value="P:defense response to other organism"/>
    <property type="evidence" value="ECO:0007669"/>
    <property type="project" value="InterPro"/>
</dbReference>
<dbReference type="OMA" id="GMMVQAD"/>
<dbReference type="EMBL" id="KI394293">
    <property type="protein sequence ID" value="ERN04296.1"/>
    <property type="molecule type" value="Genomic_DNA"/>
</dbReference>
<keyword evidence="3 5" id="KW-1133">Transmembrane helix</keyword>
<proteinExistence type="predicted"/>
<dbReference type="InterPro" id="IPR004864">
    <property type="entry name" value="LEA_2"/>
</dbReference>
<evidence type="ECO:0000313" key="7">
    <source>
        <dbReference type="EMBL" id="ERN04296.1"/>
    </source>
</evidence>
<name>W1P9L5_AMBTC</name>
<dbReference type="eggNOG" id="ENOG502S0HQ">
    <property type="taxonomic scope" value="Eukaryota"/>
</dbReference>
<dbReference type="HOGENOM" id="CLU_050605_4_2_1"/>
<keyword evidence="4 5" id="KW-0472">Membrane</keyword>
<evidence type="ECO:0000256" key="3">
    <source>
        <dbReference type="ARBA" id="ARBA00022989"/>
    </source>
</evidence>
<evidence type="ECO:0000256" key="4">
    <source>
        <dbReference type="ARBA" id="ARBA00023136"/>
    </source>
</evidence>
<evidence type="ECO:0000259" key="6">
    <source>
        <dbReference type="Pfam" id="PF03168"/>
    </source>
</evidence>
<feature type="transmembrane region" description="Helical" evidence="5">
    <location>
        <begin position="22"/>
        <end position="44"/>
    </location>
</feature>
<dbReference type="Pfam" id="PF03168">
    <property type="entry name" value="LEA_2"/>
    <property type="match status" value="1"/>
</dbReference>
<gene>
    <name evidence="7" type="ORF">AMTR_s00077p00180520</name>
</gene>
<evidence type="ECO:0000313" key="8">
    <source>
        <dbReference type="Proteomes" id="UP000017836"/>
    </source>
</evidence>
<reference evidence="8" key="1">
    <citation type="journal article" date="2013" name="Science">
        <title>The Amborella genome and the evolution of flowering plants.</title>
        <authorList>
            <consortium name="Amborella Genome Project"/>
        </authorList>
    </citation>
    <scope>NUCLEOTIDE SEQUENCE [LARGE SCALE GENOMIC DNA]</scope>
</reference>
<evidence type="ECO:0000256" key="1">
    <source>
        <dbReference type="ARBA" id="ARBA00004167"/>
    </source>
</evidence>
<dbReference type="InterPro" id="IPR044839">
    <property type="entry name" value="NDR1-like"/>
</dbReference>
<comment type="subcellular location">
    <subcellularLocation>
        <location evidence="1">Membrane</location>
        <topology evidence="1">Single-pass membrane protein</topology>
    </subcellularLocation>
</comment>
<accession>W1P9L5</accession>